<gene>
    <name evidence="3" type="ORF">YC6258_01778</name>
</gene>
<organism evidence="3 4">
    <name type="scientific">Gynuella sunshinyii YC6258</name>
    <dbReference type="NCBI Taxonomy" id="1445510"/>
    <lineage>
        <taxon>Bacteria</taxon>
        <taxon>Pseudomonadati</taxon>
        <taxon>Pseudomonadota</taxon>
        <taxon>Gammaproteobacteria</taxon>
        <taxon>Oceanospirillales</taxon>
        <taxon>Saccharospirillaceae</taxon>
        <taxon>Gynuella</taxon>
    </lineage>
</organism>
<protein>
    <recommendedName>
        <fullName evidence="2">ImpA N-terminal domain-containing protein</fullName>
    </recommendedName>
</protein>
<dbReference type="OrthoDB" id="1522895at2"/>
<evidence type="ECO:0000313" key="3">
    <source>
        <dbReference type="EMBL" id="AJQ93822.1"/>
    </source>
</evidence>
<dbReference type="InterPro" id="IPR017739">
    <property type="entry name" value="T6SS-assoc_VCA0119"/>
</dbReference>
<evidence type="ECO:0000313" key="4">
    <source>
        <dbReference type="Proteomes" id="UP000032266"/>
    </source>
</evidence>
<dbReference type="Proteomes" id="UP000032266">
    <property type="component" value="Chromosome"/>
</dbReference>
<keyword evidence="4" id="KW-1185">Reference proteome</keyword>
<feature type="domain" description="ImpA N-terminal" evidence="2">
    <location>
        <begin position="25"/>
        <end position="121"/>
    </location>
</feature>
<evidence type="ECO:0000259" key="2">
    <source>
        <dbReference type="Pfam" id="PF06812"/>
    </source>
</evidence>
<evidence type="ECO:0000256" key="1">
    <source>
        <dbReference type="SAM" id="MobiDB-lite"/>
    </source>
</evidence>
<feature type="compositionally biased region" description="Basic and acidic residues" evidence="1">
    <location>
        <begin position="181"/>
        <end position="191"/>
    </location>
</feature>
<sequence>MTVAMEGNSEWNQWLEPYLSPIGTSSVGEDPRYSEAFSSLKAEVEKRQDINFHLIESLSLQVLTENAKDLRAAGYYVLAASRLYGLDGFYKGLVLFHGLLDKFGEQCHPQKMKARLAALRWPLQSRVLTFVQTQTKNADSDLYEATLTIFESLCKLVQPEISDYGWPDLRKWLSQNIAAKPADKGSAEPEQKPSSPLTVVGESADKVAPDAVVSSIQSETQLLQTSKQLLGYYREKKQYGVMTGLSRSMKWGDLKLPPNENGKTRIPAPRETSLNKVKVAFENEDWKDAFFSAEDAFLEPGGIFCFELQRLSALAARKAGYNSAAKVIEDNFLSLLSRLPKIKQLTYENGDPFLAGSVIAWVEQIMPAESGSQAYDPTTEFLAEARKIKEEKNLTDALKWLKSQGGSSEISAQKICLIQAQLCHESGEAAKAFPILDRLDIYVQEHRLERFMPEFAMSVWRQKWLVMKDLKAQVDVEQQSDYEADISRLQSLMCATDVSLAIEWL</sequence>
<dbReference type="Pfam" id="PF16989">
    <property type="entry name" value="T6SS_VasJ"/>
    <property type="match status" value="1"/>
</dbReference>
<proteinExistence type="predicted"/>
<dbReference type="EMBL" id="CP007142">
    <property type="protein sequence ID" value="AJQ93822.1"/>
    <property type="molecule type" value="Genomic_DNA"/>
</dbReference>
<dbReference type="STRING" id="1445510.YC6258_01778"/>
<dbReference type="PANTHER" id="PTHR37024">
    <property type="entry name" value="TYPE VI SECRETION SYSTEM DUF2094 AND IMPA-RELATED DOMAIN PROTEIN"/>
    <property type="match status" value="1"/>
</dbReference>
<dbReference type="Pfam" id="PF06812">
    <property type="entry name" value="ImpA_N"/>
    <property type="match status" value="1"/>
</dbReference>
<dbReference type="KEGG" id="gsn:YC6258_01778"/>
<dbReference type="PANTHER" id="PTHR37024:SF5">
    <property type="entry name" value="IMPA N-TERMINAL DOMAIN-CONTAINING PROTEIN"/>
    <property type="match status" value="1"/>
</dbReference>
<name>A0A0C5VGV4_9GAMM</name>
<dbReference type="InterPro" id="IPR010657">
    <property type="entry name" value="ImpA_N"/>
</dbReference>
<reference evidence="3 4" key="1">
    <citation type="submission" date="2014-01" db="EMBL/GenBank/DDBJ databases">
        <title>Full genme sequencing of cellulolytic bacterium Gynuella sunshinyii YC6258T gen. nov., sp. nov.</title>
        <authorList>
            <person name="Khan H."/>
            <person name="Chung E.J."/>
            <person name="Chung Y.R."/>
        </authorList>
    </citation>
    <scope>NUCLEOTIDE SEQUENCE [LARGE SCALE GENOMIC DNA]</scope>
    <source>
        <strain evidence="3 4">YC6258</strain>
    </source>
</reference>
<dbReference type="HOGENOM" id="CLU_026423_0_0_6"/>
<feature type="region of interest" description="Disordered" evidence="1">
    <location>
        <begin position="180"/>
        <end position="201"/>
    </location>
</feature>
<dbReference type="RefSeq" id="WP_044616491.1">
    <property type="nucleotide sequence ID" value="NZ_CP007142.1"/>
</dbReference>
<dbReference type="AlphaFoldDB" id="A0A0C5VGV4"/>
<accession>A0A0C5VGV4</accession>